<evidence type="ECO:0000313" key="1">
    <source>
        <dbReference type="EMBL" id="KKT62932.1"/>
    </source>
</evidence>
<proteinExistence type="predicted"/>
<organism evidence="1 2">
    <name type="scientific">Candidatus Giovannonibacteria bacterium GW2011_GWA2_44_26</name>
    <dbReference type="NCBI Taxonomy" id="1618648"/>
    <lineage>
        <taxon>Bacteria</taxon>
        <taxon>Candidatus Giovannoniibacteriota</taxon>
    </lineage>
</organism>
<gene>
    <name evidence="1" type="ORF">UW55_C0008G0013</name>
</gene>
<dbReference type="Proteomes" id="UP000033945">
    <property type="component" value="Unassembled WGS sequence"/>
</dbReference>
<sequence>MAKKAKEVKVKVEKEKVKEKPQAIVYHDGTDKYPSVVGVTGTFPSKLDAEKHLFNKGWRGGTDGKSWQNHNRSTVMVDVRILQRGAWIVPFEKVKMAKR</sequence>
<dbReference type="EMBL" id="LCIT01000008">
    <property type="protein sequence ID" value="KKT62932.1"/>
    <property type="molecule type" value="Genomic_DNA"/>
</dbReference>
<accession>A0A0G1L2T0</accession>
<name>A0A0G1L2T0_9BACT</name>
<dbReference type="AlphaFoldDB" id="A0A0G1L2T0"/>
<reference evidence="1 2" key="1">
    <citation type="journal article" date="2015" name="Nature">
        <title>rRNA introns, odd ribosomes, and small enigmatic genomes across a large radiation of phyla.</title>
        <authorList>
            <person name="Brown C.T."/>
            <person name="Hug L.A."/>
            <person name="Thomas B.C."/>
            <person name="Sharon I."/>
            <person name="Castelle C.J."/>
            <person name="Singh A."/>
            <person name="Wilkins M.J."/>
            <person name="Williams K.H."/>
            <person name="Banfield J.F."/>
        </authorList>
    </citation>
    <scope>NUCLEOTIDE SEQUENCE [LARGE SCALE GENOMIC DNA]</scope>
</reference>
<comment type="caution">
    <text evidence="1">The sequence shown here is derived from an EMBL/GenBank/DDBJ whole genome shotgun (WGS) entry which is preliminary data.</text>
</comment>
<evidence type="ECO:0000313" key="2">
    <source>
        <dbReference type="Proteomes" id="UP000033945"/>
    </source>
</evidence>
<protein>
    <submittedName>
        <fullName evidence="1">Uncharacterized protein</fullName>
    </submittedName>
</protein>